<name>A0A250IZ40_9BACT</name>
<dbReference type="Gene3D" id="1.20.1260.10">
    <property type="match status" value="1"/>
</dbReference>
<dbReference type="PANTHER" id="PTHR38593:SF1">
    <property type="entry name" value="BLR2558 PROTEIN"/>
    <property type="match status" value="1"/>
</dbReference>
<feature type="signal peptide" evidence="2">
    <location>
        <begin position="1"/>
        <end position="22"/>
    </location>
</feature>
<dbReference type="EMBL" id="CP022098">
    <property type="protein sequence ID" value="ATB36502.1"/>
    <property type="molecule type" value="Genomic_DNA"/>
</dbReference>
<feature type="region of interest" description="Disordered" evidence="1">
    <location>
        <begin position="201"/>
        <end position="248"/>
    </location>
</feature>
<dbReference type="InterPro" id="IPR012347">
    <property type="entry name" value="Ferritin-like"/>
</dbReference>
<proteinExistence type="predicted"/>
<reference evidence="4 5" key="1">
    <citation type="submission" date="2017-06" db="EMBL/GenBank/DDBJ databases">
        <title>Sequencing and comparative analysis of myxobacterial genomes.</title>
        <authorList>
            <person name="Rupp O."/>
            <person name="Goesmann A."/>
            <person name="Sogaard-Andersen L."/>
        </authorList>
    </citation>
    <scope>NUCLEOTIDE SEQUENCE [LARGE SCALE GENOMIC DNA]</scope>
    <source>
        <strain evidence="4 5">DSM 52655</strain>
    </source>
</reference>
<keyword evidence="2" id="KW-0732">Signal</keyword>
<evidence type="ECO:0000313" key="5">
    <source>
        <dbReference type="Proteomes" id="UP000217257"/>
    </source>
</evidence>
<dbReference type="AlphaFoldDB" id="A0A250IZ40"/>
<dbReference type="Proteomes" id="UP000217257">
    <property type="component" value="Chromosome"/>
</dbReference>
<dbReference type="KEGG" id="cfus:CYFUS_001917"/>
<dbReference type="PANTHER" id="PTHR38593">
    <property type="entry name" value="BLR2558 PROTEIN"/>
    <property type="match status" value="1"/>
</dbReference>
<protein>
    <recommendedName>
        <fullName evidence="3">DUF4142 domain-containing protein</fullName>
    </recommendedName>
</protein>
<sequence length="248" mass="25379">MKRMIQGVMLAGALAMGSTSFAQPATKASAPKAGTAEYKGFVVPTDTKALLERLHYVNQTEIKQAKLAQQNASSPEVKSFAEQMITEHTAADEKILALAKTQNLKLADVPKPINDVEKKALAADKASMEKLQSLKGEAFDGCYMTEQLGAHDAALGKLAAGKQAAGANPELTSLLDELTQSVAKHRQHAYALLGKLSPQPAAMGGSGDTGGSGAAGTIGTPNSIPSGTNGPGTTGPGAIGPKGSGTRN</sequence>
<evidence type="ECO:0000259" key="3">
    <source>
        <dbReference type="Pfam" id="PF13628"/>
    </source>
</evidence>
<accession>A0A250IZ40</accession>
<dbReference type="Pfam" id="PF13628">
    <property type="entry name" value="DUF4142"/>
    <property type="match status" value="1"/>
</dbReference>
<evidence type="ECO:0000256" key="2">
    <source>
        <dbReference type="SAM" id="SignalP"/>
    </source>
</evidence>
<feature type="compositionally biased region" description="Gly residues" evidence="1">
    <location>
        <begin position="229"/>
        <end position="248"/>
    </location>
</feature>
<dbReference type="InterPro" id="IPR025419">
    <property type="entry name" value="DUF4142"/>
</dbReference>
<feature type="chain" id="PRO_5012354682" description="DUF4142 domain-containing protein" evidence="2">
    <location>
        <begin position="23"/>
        <end position="248"/>
    </location>
</feature>
<evidence type="ECO:0000256" key="1">
    <source>
        <dbReference type="SAM" id="MobiDB-lite"/>
    </source>
</evidence>
<gene>
    <name evidence="4" type="ORF">CYFUS_001917</name>
</gene>
<organism evidence="4 5">
    <name type="scientific">Cystobacter fuscus</name>
    <dbReference type="NCBI Taxonomy" id="43"/>
    <lineage>
        <taxon>Bacteria</taxon>
        <taxon>Pseudomonadati</taxon>
        <taxon>Myxococcota</taxon>
        <taxon>Myxococcia</taxon>
        <taxon>Myxococcales</taxon>
        <taxon>Cystobacterineae</taxon>
        <taxon>Archangiaceae</taxon>
        <taxon>Cystobacter</taxon>
    </lineage>
</organism>
<feature type="compositionally biased region" description="Gly residues" evidence="1">
    <location>
        <begin position="204"/>
        <end position="216"/>
    </location>
</feature>
<evidence type="ECO:0000313" key="4">
    <source>
        <dbReference type="EMBL" id="ATB36502.1"/>
    </source>
</evidence>
<feature type="domain" description="DUF4142" evidence="3">
    <location>
        <begin position="47"/>
        <end position="192"/>
    </location>
</feature>
<dbReference type="RefSeq" id="WP_095984955.1">
    <property type="nucleotide sequence ID" value="NZ_CP022098.1"/>
</dbReference>